<dbReference type="RefSeq" id="WP_394841349.1">
    <property type="nucleotide sequence ID" value="NZ_CP089982.1"/>
</dbReference>
<name>A0ABZ2JWF1_9BACT</name>
<dbReference type="Proteomes" id="UP001379533">
    <property type="component" value="Chromosome"/>
</dbReference>
<keyword evidence="2" id="KW-1185">Reference proteome</keyword>
<evidence type="ECO:0000313" key="1">
    <source>
        <dbReference type="EMBL" id="WXA90731.1"/>
    </source>
</evidence>
<sequence>MALQNRVDPFGQIFAHPARGLWLGNRGWLHAPSRTILRPWQVRRWIICQLEFRGRHREVMSPRRTWTELFFLDEATAFAAGHRPCGECRNPEFRRFRDAWRAIHPSDPFGVDPMDRRLHDERLQGHGKGEKRTTRAELAALPDGAFIADTGRAWLVLDRELLAWTPAGYTERRPRPPHATVDLLTPRSIVEVFRAGYRPHVHPTA</sequence>
<accession>A0ABZ2JWF1</accession>
<reference evidence="1 2" key="1">
    <citation type="submission" date="2021-12" db="EMBL/GenBank/DDBJ databases">
        <title>Discovery of the Pendulisporaceae a myxobacterial family with distinct sporulation behavior and unique specialized metabolism.</title>
        <authorList>
            <person name="Garcia R."/>
            <person name="Popoff A."/>
            <person name="Bader C.D."/>
            <person name="Loehr J."/>
            <person name="Walesch S."/>
            <person name="Walt C."/>
            <person name="Boldt J."/>
            <person name="Bunk B."/>
            <person name="Haeckl F.J.F.P.J."/>
            <person name="Gunesch A.P."/>
            <person name="Birkelbach J."/>
            <person name="Nuebel U."/>
            <person name="Pietschmann T."/>
            <person name="Bach T."/>
            <person name="Mueller R."/>
        </authorList>
    </citation>
    <scope>NUCLEOTIDE SEQUENCE [LARGE SCALE GENOMIC DNA]</scope>
    <source>
        <strain evidence="1 2">MSr12523</strain>
    </source>
</reference>
<proteinExistence type="predicted"/>
<gene>
    <name evidence="1" type="ORF">LZC95_30290</name>
</gene>
<organism evidence="1 2">
    <name type="scientific">Pendulispora brunnea</name>
    <dbReference type="NCBI Taxonomy" id="2905690"/>
    <lineage>
        <taxon>Bacteria</taxon>
        <taxon>Pseudomonadati</taxon>
        <taxon>Myxococcota</taxon>
        <taxon>Myxococcia</taxon>
        <taxon>Myxococcales</taxon>
        <taxon>Sorangiineae</taxon>
        <taxon>Pendulisporaceae</taxon>
        <taxon>Pendulispora</taxon>
    </lineage>
</organism>
<protein>
    <submittedName>
        <fullName evidence="1">Uncharacterized protein</fullName>
    </submittedName>
</protein>
<dbReference type="EMBL" id="CP089982">
    <property type="protein sequence ID" value="WXA90731.1"/>
    <property type="molecule type" value="Genomic_DNA"/>
</dbReference>
<evidence type="ECO:0000313" key="2">
    <source>
        <dbReference type="Proteomes" id="UP001379533"/>
    </source>
</evidence>